<dbReference type="InterPro" id="IPR036179">
    <property type="entry name" value="Ig-like_dom_sf"/>
</dbReference>
<keyword evidence="4" id="KW-1133">Transmembrane helix</keyword>
<dbReference type="Ensembl" id="ENSONIT00000021299.2">
    <property type="protein sequence ID" value="ENSONIP00000021280.2"/>
    <property type="gene ID" value="ENSONIG00000016880.2"/>
</dbReference>
<comment type="subcellular location">
    <subcellularLocation>
        <location evidence="1">Membrane</location>
    </subcellularLocation>
</comment>
<feature type="domain" description="Ig-like" evidence="5">
    <location>
        <begin position="15"/>
        <end position="107"/>
    </location>
</feature>
<evidence type="ECO:0000313" key="7">
    <source>
        <dbReference type="Proteomes" id="UP000005207"/>
    </source>
</evidence>
<dbReference type="Proteomes" id="UP000005207">
    <property type="component" value="Linkage group LG3"/>
</dbReference>
<dbReference type="GO" id="GO:0001817">
    <property type="term" value="P:regulation of cytokine production"/>
    <property type="evidence" value="ECO:0007669"/>
    <property type="project" value="TreeGrafter"/>
</dbReference>
<feature type="transmembrane region" description="Helical" evidence="4">
    <location>
        <begin position="131"/>
        <end position="149"/>
    </location>
</feature>
<keyword evidence="2 4" id="KW-0472">Membrane</keyword>
<evidence type="ECO:0000259" key="5">
    <source>
        <dbReference type="PROSITE" id="PS50835"/>
    </source>
</evidence>
<accession>I3KJI5</accession>
<evidence type="ECO:0000256" key="2">
    <source>
        <dbReference type="ARBA" id="ARBA00023136"/>
    </source>
</evidence>
<dbReference type="InterPro" id="IPR013783">
    <property type="entry name" value="Ig-like_fold"/>
</dbReference>
<proteinExistence type="predicted"/>
<keyword evidence="4" id="KW-0812">Transmembrane</keyword>
<dbReference type="GO" id="GO:0009897">
    <property type="term" value="C:external side of plasma membrane"/>
    <property type="evidence" value="ECO:0007669"/>
    <property type="project" value="TreeGrafter"/>
</dbReference>
<dbReference type="InterPro" id="IPR013106">
    <property type="entry name" value="Ig_V-set"/>
</dbReference>
<evidence type="ECO:0000256" key="1">
    <source>
        <dbReference type="ARBA" id="ARBA00004370"/>
    </source>
</evidence>
<dbReference type="Gene3D" id="2.60.40.10">
    <property type="entry name" value="Immunoglobulins"/>
    <property type="match status" value="1"/>
</dbReference>
<evidence type="ECO:0000313" key="6">
    <source>
        <dbReference type="Ensembl" id="ENSONIP00000021280.2"/>
    </source>
</evidence>
<reference evidence="6" key="2">
    <citation type="submission" date="2025-08" db="UniProtKB">
        <authorList>
            <consortium name="Ensembl"/>
        </authorList>
    </citation>
    <scope>IDENTIFICATION</scope>
</reference>
<organism evidence="6 7">
    <name type="scientific">Oreochromis niloticus</name>
    <name type="common">Nile tilapia</name>
    <name type="synonym">Tilapia nilotica</name>
    <dbReference type="NCBI Taxonomy" id="8128"/>
    <lineage>
        <taxon>Eukaryota</taxon>
        <taxon>Metazoa</taxon>
        <taxon>Chordata</taxon>
        <taxon>Craniata</taxon>
        <taxon>Vertebrata</taxon>
        <taxon>Euteleostomi</taxon>
        <taxon>Actinopterygii</taxon>
        <taxon>Neopterygii</taxon>
        <taxon>Teleostei</taxon>
        <taxon>Neoteleostei</taxon>
        <taxon>Acanthomorphata</taxon>
        <taxon>Ovalentaria</taxon>
        <taxon>Cichlomorphae</taxon>
        <taxon>Cichliformes</taxon>
        <taxon>Cichlidae</taxon>
        <taxon>African cichlids</taxon>
        <taxon>Pseudocrenilabrinae</taxon>
        <taxon>Oreochromini</taxon>
        <taxon>Oreochromis</taxon>
    </lineage>
</organism>
<evidence type="ECO:0000256" key="3">
    <source>
        <dbReference type="ARBA" id="ARBA00023319"/>
    </source>
</evidence>
<reference evidence="7" key="1">
    <citation type="submission" date="2012-01" db="EMBL/GenBank/DDBJ databases">
        <title>The Genome Sequence of Oreochromis niloticus (Nile Tilapia).</title>
        <authorList>
            <consortium name="Broad Institute Genome Assembly Team"/>
            <consortium name="Broad Institute Sequencing Platform"/>
            <person name="Di Palma F."/>
            <person name="Johnson J."/>
            <person name="Lander E.S."/>
            <person name="Lindblad-Toh K."/>
        </authorList>
    </citation>
    <scope>NUCLEOTIDE SEQUENCE [LARGE SCALE GENOMIC DNA]</scope>
</reference>
<dbReference type="PANTHER" id="PTHR24100:SF151">
    <property type="entry name" value="ICOS LIGAND"/>
    <property type="match status" value="1"/>
</dbReference>
<name>I3KJI5_ORENI</name>
<dbReference type="AlphaFoldDB" id="I3KJI5"/>
<dbReference type="Pfam" id="PF07686">
    <property type="entry name" value="V-set"/>
    <property type="match status" value="1"/>
</dbReference>
<dbReference type="InterPro" id="IPR007110">
    <property type="entry name" value="Ig-like_dom"/>
</dbReference>
<protein>
    <recommendedName>
        <fullName evidence="5">Ig-like domain-containing protein</fullName>
    </recommendedName>
</protein>
<dbReference type="PROSITE" id="PS50835">
    <property type="entry name" value="IG_LIKE"/>
    <property type="match status" value="1"/>
</dbReference>
<sequence length="158" mass="18052">DRDCPSWVCFVFSLPEHKVITADSGQDVTVPCQAPNDNNNLIVVWGRADLKSEYVLLYQHELIVPDNQHPSFVNRTDLQDRQMKDGDVSLILKSVNTDDTGMYECYVIRGFRKRTILIVELNTEDGSVGPILRLLVPVVVLLLVILKLFKRCVKLWKL</sequence>
<dbReference type="GO" id="GO:0050852">
    <property type="term" value="P:T cell receptor signaling pathway"/>
    <property type="evidence" value="ECO:0007669"/>
    <property type="project" value="TreeGrafter"/>
</dbReference>
<evidence type="ECO:0000256" key="4">
    <source>
        <dbReference type="SAM" id="Phobius"/>
    </source>
</evidence>
<keyword evidence="7" id="KW-1185">Reference proteome</keyword>
<dbReference type="GO" id="GO:0005102">
    <property type="term" value="F:signaling receptor binding"/>
    <property type="evidence" value="ECO:0007669"/>
    <property type="project" value="TreeGrafter"/>
</dbReference>
<dbReference type="InterPro" id="IPR003599">
    <property type="entry name" value="Ig_sub"/>
</dbReference>
<dbReference type="SMART" id="SM00409">
    <property type="entry name" value="IG"/>
    <property type="match status" value="1"/>
</dbReference>
<dbReference type="InParanoid" id="I3KJI5"/>
<reference evidence="6" key="3">
    <citation type="submission" date="2025-09" db="UniProtKB">
        <authorList>
            <consortium name="Ensembl"/>
        </authorList>
    </citation>
    <scope>IDENTIFICATION</scope>
</reference>
<dbReference type="HOGENOM" id="CLU_013137_13_1_1"/>
<dbReference type="PANTHER" id="PTHR24100">
    <property type="entry name" value="BUTYROPHILIN"/>
    <property type="match status" value="1"/>
</dbReference>
<dbReference type="GeneTree" id="ENSGT01150000287821"/>
<dbReference type="SUPFAM" id="SSF48726">
    <property type="entry name" value="Immunoglobulin"/>
    <property type="match status" value="1"/>
</dbReference>
<keyword evidence="3" id="KW-0393">Immunoglobulin domain</keyword>
<dbReference type="InterPro" id="IPR050504">
    <property type="entry name" value="IgSF_BTN/MOG"/>
</dbReference>